<dbReference type="NCBIfam" id="NF008334">
    <property type="entry name" value="PRK11119.1"/>
    <property type="match status" value="1"/>
</dbReference>
<dbReference type="OrthoDB" id="9787902at2"/>
<organism evidence="3 4">
    <name type="scientific">Vibrio maritimus</name>
    <dbReference type="NCBI Taxonomy" id="990268"/>
    <lineage>
        <taxon>Bacteria</taxon>
        <taxon>Pseudomonadati</taxon>
        <taxon>Pseudomonadota</taxon>
        <taxon>Gammaproteobacteria</taxon>
        <taxon>Vibrionales</taxon>
        <taxon>Vibrionaceae</taxon>
        <taxon>Vibrio</taxon>
    </lineage>
</organism>
<dbReference type="Pfam" id="PF04069">
    <property type="entry name" value="OpuAC"/>
    <property type="match status" value="1"/>
</dbReference>
<dbReference type="Gene3D" id="3.40.190.10">
    <property type="entry name" value="Periplasmic binding protein-like II"/>
    <property type="match status" value="1"/>
</dbReference>
<dbReference type="InterPro" id="IPR007210">
    <property type="entry name" value="ABC_Gly_betaine_transp_sub-bd"/>
</dbReference>
<keyword evidence="4" id="KW-1185">Reference proteome</keyword>
<feature type="domain" description="ABC-type glycine betaine transport system substrate-binding" evidence="2">
    <location>
        <begin position="32"/>
        <end position="301"/>
    </location>
</feature>
<evidence type="ECO:0000256" key="1">
    <source>
        <dbReference type="SAM" id="SignalP"/>
    </source>
</evidence>
<dbReference type="SUPFAM" id="SSF53850">
    <property type="entry name" value="Periplasmic binding protein-like II"/>
    <property type="match status" value="1"/>
</dbReference>
<evidence type="ECO:0000259" key="2">
    <source>
        <dbReference type="Pfam" id="PF04069"/>
    </source>
</evidence>
<dbReference type="AlphaFoldDB" id="A0A090TXH4"/>
<dbReference type="EMBL" id="BBMT01000007">
    <property type="protein sequence ID" value="GAL35567.1"/>
    <property type="molecule type" value="Genomic_DNA"/>
</dbReference>
<feature type="signal peptide" evidence="1">
    <location>
        <begin position="1"/>
        <end position="25"/>
    </location>
</feature>
<name>A0A090TXH4_9VIBR</name>
<feature type="chain" id="PRO_5001866099" evidence="1">
    <location>
        <begin position="26"/>
        <end position="333"/>
    </location>
</feature>
<evidence type="ECO:0000313" key="3">
    <source>
        <dbReference type="EMBL" id="GAL35567.1"/>
    </source>
</evidence>
<dbReference type="GO" id="GO:0043190">
    <property type="term" value="C:ATP-binding cassette (ABC) transporter complex"/>
    <property type="evidence" value="ECO:0007669"/>
    <property type="project" value="InterPro"/>
</dbReference>
<dbReference type="Gene3D" id="3.40.190.100">
    <property type="entry name" value="Glycine betaine-binding periplasmic protein, domain 2"/>
    <property type="match status" value="1"/>
</dbReference>
<dbReference type="Proteomes" id="UP000029224">
    <property type="component" value="Unassembled WGS sequence"/>
</dbReference>
<comment type="caution">
    <text evidence="3">The sequence shown here is derived from an EMBL/GenBank/DDBJ whole genome shotgun (WGS) entry which is preliminary data.</text>
</comment>
<keyword evidence="1" id="KW-0732">Signal</keyword>
<sequence>MPKQSHFLVVCALSTTALLPLSSFAQTTLQPIKTSLEEESFQTELVMHALKELGYEVNAPKIMTYAEAYQYVSANSGAFFAAAWLPTHQELLSSGDKDGQVYVGGSYVPQSAQGYQIDKATADKHKLSSIDQLKDPAIAKLFDHDGNGKAELIGCQPDWVCSKVIDHQIKRYGLSDTVEQIQGDYNALMDSVIDKQRAGKPVLYYTWTPHWISYELQPEKESVWLEVPFSALPENKDTTLPHGKNYGFEMNSQRIVANKELALAHPDVHRLFEIIQLKPNEVSAENHLLHKTEKGQHNTVAYMQAWITKNRALFDSWLEEAKRAKQVEASSDN</sequence>
<gene>
    <name evidence="3" type="ORF">JCM19240_414</name>
</gene>
<reference evidence="3 4" key="1">
    <citation type="submission" date="2014-09" db="EMBL/GenBank/DDBJ databases">
        <title>Vibrio maritimus JCM 19240. (C210) whole genome shotgun sequence.</title>
        <authorList>
            <person name="Sawabe T."/>
            <person name="Meirelles P."/>
            <person name="Nakanishi M."/>
            <person name="Sayaka M."/>
            <person name="Hattori M."/>
            <person name="Ohkuma M."/>
        </authorList>
    </citation>
    <scope>NUCLEOTIDE SEQUENCE [LARGE SCALE GENOMIC DNA]</scope>
    <source>
        <strain evidence="3 4">JCM 19240</strain>
    </source>
</reference>
<protein>
    <submittedName>
        <fullName evidence="3">L-proline glycine betaine binding ABC transporter protein ProX</fullName>
    </submittedName>
</protein>
<accession>A0A090TXH4</accession>
<proteinExistence type="predicted"/>
<dbReference type="GO" id="GO:0022857">
    <property type="term" value="F:transmembrane transporter activity"/>
    <property type="evidence" value="ECO:0007669"/>
    <property type="project" value="InterPro"/>
</dbReference>
<evidence type="ECO:0000313" key="4">
    <source>
        <dbReference type="Proteomes" id="UP000029224"/>
    </source>
</evidence>
<reference evidence="3 4" key="2">
    <citation type="submission" date="2014-09" db="EMBL/GenBank/DDBJ databases">
        <authorList>
            <consortium name="NBRP consortium"/>
            <person name="Sawabe T."/>
            <person name="Meirelles P."/>
            <person name="Nakanishi M."/>
            <person name="Sayaka M."/>
            <person name="Hattori M."/>
            <person name="Ohkuma M."/>
        </authorList>
    </citation>
    <scope>NUCLEOTIDE SEQUENCE [LARGE SCALE GENOMIC DNA]</scope>
    <source>
        <strain evidence="3 4">JCM 19240</strain>
    </source>
</reference>